<dbReference type="STRING" id="34506.A0A090LIJ4"/>
<dbReference type="InterPro" id="IPR001394">
    <property type="entry name" value="Peptidase_C19_UCH"/>
</dbReference>
<dbReference type="WBParaSite" id="SRAE_2000262400.1">
    <property type="protein sequence ID" value="SRAE_2000262400.1"/>
    <property type="gene ID" value="WBGene00262835"/>
</dbReference>
<sequence>MIKAKQKITFPKILDVRNFCYFYDKANDYNNSLVSLSTMSKNCVSNNIHNNKSGILNNIPLKENSNASSYEMNINSSSNILNNKLPVAEDLKNGYIISKIIENHSSINEYKYKLRAVCQHIGDHSSGHFVTLRKELVFDSEKKIKSNKIEDCSEINNLNQLTSNCKFEESKGDLNKWYRVSDNSVSQIDEKFLDNCQPYLLIYDKI</sequence>
<dbReference type="Proteomes" id="UP000035682">
    <property type="component" value="Unplaced"/>
</dbReference>
<evidence type="ECO:0000256" key="5">
    <source>
        <dbReference type="ARBA" id="ARBA00022786"/>
    </source>
</evidence>
<dbReference type="GO" id="GO:0016579">
    <property type="term" value="P:protein deubiquitination"/>
    <property type="evidence" value="ECO:0007669"/>
    <property type="project" value="InterPro"/>
</dbReference>
<dbReference type="PANTHER" id="PTHR24006">
    <property type="entry name" value="UBIQUITIN CARBOXYL-TERMINAL HYDROLASE"/>
    <property type="match status" value="1"/>
</dbReference>
<dbReference type="GeneID" id="36380328"/>
<dbReference type="AlphaFoldDB" id="A0A090LIJ4"/>
<dbReference type="InterPro" id="IPR038765">
    <property type="entry name" value="Papain-like_cys_pep_sf"/>
</dbReference>
<dbReference type="OrthoDB" id="2020758at2759"/>
<comment type="catalytic activity">
    <reaction evidence="1">
        <text>Thiol-dependent hydrolysis of ester, thioester, amide, peptide and isopeptide bonds formed by the C-terminal Gly of ubiquitin (a 76-residue protein attached to proteins as an intracellular targeting signal).</text>
        <dbReference type="EC" id="3.4.19.12"/>
    </reaction>
</comment>
<evidence type="ECO:0000259" key="8">
    <source>
        <dbReference type="PROSITE" id="PS50235"/>
    </source>
</evidence>
<dbReference type="InterPro" id="IPR018200">
    <property type="entry name" value="USP_CS"/>
</dbReference>
<dbReference type="GO" id="GO:0005829">
    <property type="term" value="C:cytosol"/>
    <property type="evidence" value="ECO:0007669"/>
    <property type="project" value="TreeGrafter"/>
</dbReference>
<evidence type="ECO:0000256" key="2">
    <source>
        <dbReference type="ARBA" id="ARBA00009085"/>
    </source>
</evidence>
<dbReference type="GO" id="GO:0006508">
    <property type="term" value="P:proteolysis"/>
    <property type="evidence" value="ECO:0007669"/>
    <property type="project" value="UniProtKB-KW"/>
</dbReference>
<dbReference type="RefSeq" id="XP_024507163.1">
    <property type="nucleotide sequence ID" value="XM_024653714.1"/>
</dbReference>
<dbReference type="PANTHER" id="PTHR24006:SF888">
    <property type="entry name" value="UBIQUITIN CARBOXYL-TERMINAL HYDROLASE 30"/>
    <property type="match status" value="1"/>
</dbReference>
<evidence type="ECO:0000256" key="7">
    <source>
        <dbReference type="ARBA" id="ARBA00022807"/>
    </source>
</evidence>
<organism evidence="9">
    <name type="scientific">Strongyloides ratti</name>
    <name type="common">Parasitic roundworm</name>
    <dbReference type="NCBI Taxonomy" id="34506"/>
    <lineage>
        <taxon>Eukaryota</taxon>
        <taxon>Metazoa</taxon>
        <taxon>Ecdysozoa</taxon>
        <taxon>Nematoda</taxon>
        <taxon>Chromadorea</taxon>
        <taxon>Rhabditida</taxon>
        <taxon>Tylenchina</taxon>
        <taxon>Panagrolaimomorpha</taxon>
        <taxon>Strongyloidoidea</taxon>
        <taxon>Strongyloididae</taxon>
        <taxon>Strongyloides</taxon>
    </lineage>
</organism>
<evidence type="ECO:0000256" key="1">
    <source>
        <dbReference type="ARBA" id="ARBA00000707"/>
    </source>
</evidence>
<proteinExistence type="inferred from homology"/>
<feature type="domain" description="USP" evidence="8">
    <location>
        <begin position="1"/>
        <end position="206"/>
    </location>
</feature>
<gene>
    <name evidence="9 11 12" type="ORF">SRAE_2000262400</name>
</gene>
<evidence type="ECO:0000256" key="4">
    <source>
        <dbReference type="ARBA" id="ARBA00022670"/>
    </source>
</evidence>
<comment type="similarity">
    <text evidence="2">Belongs to the peptidase C19 family.</text>
</comment>
<keyword evidence="7" id="KW-0788">Thiol protease</keyword>
<reference evidence="11" key="2">
    <citation type="submission" date="2020-12" db="UniProtKB">
        <authorList>
            <consortium name="WormBaseParasite"/>
        </authorList>
    </citation>
    <scope>IDENTIFICATION</scope>
</reference>
<keyword evidence="6 9" id="KW-0378">Hydrolase</keyword>
<dbReference type="GO" id="GO:0004843">
    <property type="term" value="F:cysteine-type deubiquitinase activity"/>
    <property type="evidence" value="ECO:0007669"/>
    <property type="project" value="UniProtKB-EC"/>
</dbReference>
<name>A0A090LIJ4_STRRB</name>
<dbReference type="EC" id="3.4.19.12" evidence="3"/>
<keyword evidence="10" id="KW-1185">Reference proteome</keyword>
<dbReference type="WormBase" id="SRAE_2000262400">
    <property type="protein sequence ID" value="SRP06615"/>
    <property type="gene ID" value="WBGene00262835"/>
</dbReference>
<dbReference type="PROSITE" id="PS00973">
    <property type="entry name" value="USP_2"/>
    <property type="match status" value="1"/>
</dbReference>
<evidence type="ECO:0000313" key="10">
    <source>
        <dbReference type="Proteomes" id="UP000035682"/>
    </source>
</evidence>
<dbReference type="CTD" id="36380328"/>
<evidence type="ECO:0000313" key="9">
    <source>
        <dbReference type="EMBL" id="CEF67963.1"/>
    </source>
</evidence>
<protein>
    <recommendedName>
        <fullName evidence="3">ubiquitinyl hydrolase 1</fullName>
        <ecNumber evidence="3">3.4.19.12</ecNumber>
    </recommendedName>
</protein>
<dbReference type="InterPro" id="IPR028889">
    <property type="entry name" value="USP"/>
</dbReference>
<keyword evidence="4" id="KW-0645">Protease</keyword>
<evidence type="ECO:0000313" key="12">
    <source>
        <dbReference type="WormBase" id="SRAE_2000262400"/>
    </source>
</evidence>
<evidence type="ECO:0000313" key="11">
    <source>
        <dbReference type="WBParaSite" id="SRAE_2000262400.1"/>
    </source>
</evidence>
<accession>A0A090LIJ4</accession>
<dbReference type="EMBL" id="LN609529">
    <property type="protein sequence ID" value="CEF67963.1"/>
    <property type="molecule type" value="Genomic_DNA"/>
</dbReference>
<evidence type="ECO:0000256" key="6">
    <source>
        <dbReference type="ARBA" id="ARBA00022801"/>
    </source>
</evidence>
<keyword evidence="5" id="KW-0833">Ubl conjugation pathway</keyword>
<dbReference type="Pfam" id="PF00443">
    <property type="entry name" value="UCH"/>
    <property type="match status" value="1"/>
</dbReference>
<dbReference type="SUPFAM" id="SSF54001">
    <property type="entry name" value="Cysteine proteinases"/>
    <property type="match status" value="1"/>
</dbReference>
<reference evidence="9 10" key="1">
    <citation type="submission" date="2014-09" db="EMBL/GenBank/DDBJ databases">
        <authorList>
            <person name="Martin A.A."/>
        </authorList>
    </citation>
    <scope>NUCLEOTIDE SEQUENCE</scope>
    <source>
        <strain evidence="10">ED321</strain>
        <strain evidence="9">ED321 Heterogonic</strain>
    </source>
</reference>
<evidence type="ECO:0000256" key="3">
    <source>
        <dbReference type="ARBA" id="ARBA00012759"/>
    </source>
</evidence>
<dbReference type="PROSITE" id="PS50235">
    <property type="entry name" value="USP_3"/>
    <property type="match status" value="1"/>
</dbReference>
<dbReference type="Gene3D" id="3.90.70.10">
    <property type="entry name" value="Cysteine proteinases"/>
    <property type="match status" value="1"/>
</dbReference>
<dbReference type="GO" id="GO:0005634">
    <property type="term" value="C:nucleus"/>
    <property type="evidence" value="ECO:0007669"/>
    <property type="project" value="TreeGrafter"/>
</dbReference>
<dbReference type="InterPro" id="IPR050164">
    <property type="entry name" value="Peptidase_C19"/>
</dbReference>